<dbReference type="RefSeq" id="WP_386187760.1">
    <property type="nucleotide sequence ID" value="NZ_JBHSBC010000002.1"/>
</dbReference>
<reference evidence="2" key="1">
    <citation type="journal article" date="2019" name="Int. J. Syst. Evol. Microbiol.">
        <title>The Global Catalogue of Microorganisms (GCM) 10K type strain sequencing project: providing services to taxonomists for standard genome sequencing and annotation.</title>
        <authorList>
            <consortium name="The Broad Institute Genomics Platform"/>
            <consortium name="The Broad Institute Genome Sequencing Center for Infectious Disease"/>
            <person name="Wu L."/>
            <person name="Ma J."/>
        </authorList>
    </citation>
    <scope>NUCLEOTIDE SEQUENCE [LARGE SCALE GENOMIC DNA]</scope>
    <source>
        <strain evidence="2">TBRC 7912</strain>
    </source>
</reference>
<gene>
    <name evidence="1" type="ORF">ACFOYY_03435</name>
</gene>
<evidence type="ECO:0000313" key="1">
    <source>
        <dbReference type="EMBL" id="MFC3979157.1"/>
    </source>
</evidence>
<dbReference type="CDD" id="cd05403">
    <property type="entry name" value="NT_KNTase_like"/>
    <property type="match status" value="1"/>
</dbReference>
<name>A0ABV8ES39_9ACTN</name>
<dbReference type="InterPro" id="IPR043519">
    <property type="entry name" value="NT_sf"/>
</dbReference>
<keyword evidence="2" id="KW-1185">Reference proteome</keyword>
<sequence>MTTPASHVPALPPVVRQVVDGLAGSPVVRSVRIAGSRARGRPTSPDSDWDILVYVEEVPSEAELRRLLPALPSGSEPVELVTANLGHPFQESEFSVPVSPRIDVCLRPLANLEAERERADRGAFLVHSYPKIHSGVPSYILLSEAALSVSVHGEVGRPPCPVALRDSAAAWWRGRAACCLLLATDHVRAGETIGALGHVLAAATSLAHARLIGRGYWYPITKRLLDEPGALPDGARRGLEDLSAGLMTTASVDRIAGDMALDPEDGLEWLAQGRHMGVE</sequence>
<dbReference type="Proteomes" id="UP001595698">
    <property type="component" value="Unassembled WGS sequence"/>
</dbReference>
<organism evidence="1 2">
    <name type="scientific">Streptosporangium jomthongense</name>
    <dbReference type="NCBI Taxonomy" id="1193683"/>
    <lineage>
        <taxon>Bacteria</taxon>
        <taxon>Bacillati</taxon>
        <taxon>Actinomycetota</taxon>
        <taxon>Actinomycetes</taxon>
        <taxon>Streptosporangiales</taxon>
        <taxon>Streptosporangiaceae</taxon>
        <taxon>Streptosporangium</taxon>
    </lineage>
</organism>
<dbReference type="EMBL" id="JBHSBC010000002">
    <property type="protein sequence ID" value="MFC3979157.1"/>
    <property type="molecule type" value="Genomic_DNA"/>
</dbReference>
<dbReference type="Gene3D" id="3.30.460.10">
    <property type="entry name" value="Beta Polymerase, domain 2"/>
    <property type="match status" value="1"/>
</dbReference>
<comment type="caution">
    <text evidence="1">The sequence shown here is derived from an EMBL/GenBank/DDBJ whole genome shotgun (WGS) entry which is preliminary data.</text>
</comment>
<proteinExistence type="predicted"/>
<protein>
    <submittedName>
        <fullName evidence="1">Nucleotidyltransferase family protein</fullName>
    </submittedName>
</protein>
<accession>A0ABV8ES39</accession>
<evidence type="ECO:0000313" key="2">
    <source>
        <dbReference type="Proteomes" id="UP001595698"/>
    </source>
</evidence>
<dbReference type="SUPFAM" id="SSF81301">
    <property type="entry name" value="Nucleotidyltransferase"/>
    <property type="match status" value="1"/>
</dbReference>